<evidence type="ECO:0000256" key="1">
    <source>
        <dbReference type="ARBA" id="ARBA00022737"/>
    </source>
</evidence>
<dbReference type="PANTHER" id="PTHR24198">
    <property type="entry name" value="ANKYRIN REPEAT AND PROTEIN KINASE DOMAIN-CONTAINING PROTEIN"/>
    <property type="match status" value="1"/>
</dbReference>
<dbReference type="EMBL" id="CABFNO020001361">
    <property type="protein sequence ID" value="CAG9983197.1"/>
    <property type="molecule type" value="Genomic_DNA"/>
</dbReference>
<dbReference type="SMART" id="SM00248">
    <property type="entry name" value="ANK"/>
    <property type="match status" value="10"/>
</dbReference>
<organism evidence="4 5">
    <name type="scientific">Clonostachys byssicola</name>
    <dbReference type="NCBI Taxonomy" id="160290"/>
    <lineage>
        <taxon>Eukaryota</taxon>
        <taxon>Fungi</taxon>
        <taxon>Dikarya</taxon>
        <taxon>Ascomycota</taxon>
        <taxon>Pezizomycotina</taxon>
        <taxon>Sordariomycetes</taxon>
        <taxon>Hypocreomycetidae</taxon>
        <taxon>Hypocreales</taxon>
        <taxon>Bionectriaceae</taxon>
        <taxon>Clonostachys</taxon>
    </lineage>
</organism>
<evidence type="ECO:0000256" key="2">
    <source>
        <dbReference type="ARBA" id="ARBA00023043"/>
    </source>
</evidence>
<keyword evidence="2 3" id="KW-0040">ANK repeat</keyword>
<dbReference type="Pfam" id="PF12796">
    <property type="entry name" value="Ank_2"/>
    <property type="match status" value="3"/>
</dbReference>
<dbReference type="PROSITE" id="PS50297">
    <property type="entry name" value="ANK_REP_REGION"/>
    <property type="match status" value="2"/>
</dbReference>
<keyword evidence="5" id="KW-1185">Reference proteome</keyword>
<name>A0A9N9Y2Q5_9HYPO</name>
<reference evidence="4 5" key="2">
    <citation type="submission" date="2021-10" db="EMBL/GenBank/DDBJ databases">
        <authorList>
            <person name="Piombo E."/>
        </authorList>
    </citation>
    <scope>NUCLEOTIDE SEQUENCE [LARGE SCALE GENOMIC DNA]</scope>
</reference>
<dbReference type="PANTHER" id="PTHR24198:SF165">
    <property type="entry name" value="ANKYRIN REPEAT-CONTAINING PROTEIN-RELATED"/>
    <property type="match status" value="1"/>
</dbReference>
<proteinExistence type="predicted"/>
<dbReference type="SUPFAM" id="SSF48403">
    <property type="entry name" value="Ankyrin repeat"/>
    <property type="match status" value="1"/>
</dbReference>
<gene>
    <name evidence="4" type="ORF">CBYS24578_00010209</name>
</gene>
<dbReference type="Pfam" id="PF00023">
    <property type="entry name" value="Ank"/>
    <property type="match status" value="1"/>
</dbReference>
<dbReference type="InterPro" id="IPR036770">
    <property type="entry name" value="Ankyrin_rpt-contain_sf"/>
</dbReference>
<feature type="repeat" description="ANK" evidence="3">
    <location>
        <begin position="121"/>
        <end position="145"/>
    </location>
</feature>
<dbReference type="Proteomes" id="UP000754883">
    <property type="component" value="Unassembled WGS sequence"/>
</dbReference>
<dbReference type="AlphaFoldDB" id="A0A9N9Y2Q5"/>
<dbReference type="InterPro" id="IPR002110">
    <property type="entry name" value="Ankyrin_rpt"/>
</dbReference>
<reference evidence="5" key="1">
    <citation type="submission" date="2019-06" db="EMBL/GenBank/DDBJ databases">
        <authorList>
            <person name="Broberg M."/>
        </authorList>
    </citation>
    <scope>NUCLEOTIDE SEQUENCE [LARGE SCALE GENOMIC DNA]</scope>
</reference>
<feature type="repeat" description="ANK" evidence="3">
    <location>
        <begin position="224"/>
        <end position="248"/>
    </location>
</feature>
<dbReference type="PROSITE" id="PS50088">
    <property type="entry name" value="ANK_REPEAT"/>
    <property type="match status" value="2"/>
</dbReference>
<evidence type="ECO:0000313" key="4">
    <source>
        <dbReference type="EMBL" id="CAG9983197.1"/>
    </source>
</evidence>
<evidence type="ECO:0000313" key="5">
    <source>
        <dbReference type="Proteomes" id="UP000754883"/>
    </source>
</evidence>
<keyword evidence="1" id="KW-0677">Repeat</keyword>
<dbReference type="OrthoDB" id="426293at2759"/>
<sequence length="460" mass="50788">MISSHQSARPLALLHLPNEMLEAIALCLETQRDIYALVRTNHQLHDALNSTLYRRNVDDSGGSALTWAVIHGREETAIKAINAGASGGEALWRSVQNKDEKMAKLILSSGNADGNFRDSEQGETPLLAAVRLGDESMLKLLLSSGKVKLDSYTADNSSALMLAIDKGHEDIAKMLLDQDGVDVNHANWRGHRALSLAAAEGFLDVVKMLIGMENVVVDFRGRFDDYTPLAWACKKGHLSIVELLLDSGRVDPNPRTFQGCTPFMLASENGHSAVMRCLVDTGRIDVWERRNNGATAFSSALDQGHLSALELIMESIESTSVQRFVEVSRETLTRAVYARSLPITKLLLDSGLIDINEVDSWGKTALHHACRLHAEDIVAYLLQREDIDANVQDDTGFTPLMVAAASSRGFRTVKIFLQSGKVDVALQNHDGATAISIARIRRRYHTRQLLERWDRRSKGE</sequence>
<comment type="caution">
    <text evidence="4">The sequence shown here is derived from an EMBL/GenBank/DDBJ whole genome shotgun (WGS) entry which is preliminary data.</text>
</comment>
<dbReference type="Gene3D" id="1.25.40.20">
    <property type="entry name" value="Ankyrin repeat-containing domain"/>
    <property type="match status" value="4"/>
</dbReference>
<protein>
    <submittedName>
        <fullName evidence="4">Uncharacterized protein</fullName>
    </submittedName>
</protein>
<accession>A0A9N9Y2Q5</accession>
<evidence type="ECO:0000256" key="3">
    <source>
        <dbReference type="PROSITE-ProRule" id="PRU00023"/>
    </source>
</evidence>